<keyword evidence="2" id="KW-1133">Transmembrane helix</keyword>
<dbReference type="RefSeq" id="WP_145312895.1">
    <property type="nucleotide sequence ID" value="NZ_CP037452.1"/>
</dbReference>
<organism evidence="3 4">
    <name type="scientific">Gimesia fumaroli</name>
    <dbReference type="NCBI Taxonomy" id="2527976"/>
    <lineage>
        <taxon>Bacteria</taxon>
        <taxon>Pseudomonadati</taxon>
        <taxon>Planctomycetota</taxon>
        <taxon>Planctomycetia</taxon>
        <taxon>Planctomycetales</taxon>
        <taxon>Planctomycetaceae</taxon>
        <taxon>Gimesia</taxon>
    </lineage>
</organism>
<keyword evidence="2" id="KW-0812">Transmembrane</keyword>
<feature type="region of interest" description="Disordered" evidence="1">
    <location>
        <begin position="35"/>
        <end position="228"/>
    </location>
</feature>
<evidence type="ECO:0000256" key="1">
    <source>
        <dbReference type="SAM" id="MobiDB-lite"/>
    </source>
</evidence>
<feature type="compositionally biased region" description="Acidic residues" evidence="1">
    <location>
        <begin position="171"/>
        <end position="205"/>
    </location>
</feature>
<evidence type="ECO:0000256" key="2">
    <source>
        <dbReference type="SAM" id="Phobius"/>
    </source>
</evidence>
<protein>
    <submittedName>
        <fullName evidence="3">Uncharacterized protein</fullName>
    </submittedName>
</protein>
<feature type="compositionally biased region" description="Low complexity" evidence="1">
    <location>
        <begin position="206"/>
        <end position="225"/>
    </location>
</feature>
<sequence>MSIDVTCPACGGSIQIEEVAEVVACPLCEKHLQIDPETNEPVLVSEESDGTEVAESESSVTDSESESENAAQEGGEVADESENGDEATEEATETDATITAEENAGLESVHAFAHPQGDHTDDFDLTKTDPEPESASPFSFLPAASGDSGETESEPVDTTEETTDSAAQTETTEEDVPAEDSTEVAESTSEDEPTIESETATEESSAEATAAEETSSEPESQPAPSDYRQPKVVSKRLFTLTLTYAIAATIMIAMLLYKKYLGDPHQLESLPDLKPPVKNDEIALQLVPENAELPPGHTLKLGEPGRRFGNVLVTPLRVTRGPLEFEHYTGDTSKTRAPSEEVLKLYLKFENVSSDQTFEPLDQKLLLTRVSGKTPESQMRANNFVSRVDQKRTSGKRVLTYDMPPSWEWNLKGQNINQEAKPQNLAPGESIETYVATNEAGIDDLKGELVWRLQLRKGYHPKSHRGVTTLIEVVFNSDQIEPESPAESKEESLPTS</sequence>
<feature type="compositionally biased region" description="Basic and acidic residues" evidence="1">
    <location>
        <begin position="116"/>
        <end position="130"/>
    </location>
</feature>
<proteinExistence type="predicted"/>
<reference evidence="3 4" key="1">
    <citation type="submission" date="2019-03" db="EMBL/GenBank/DDBJ databases">
        <title>Deep-cultivation of Planctomycetes and their phenomic and genomic characterization uncovers novel biology.</title>
        <authorList>
            <person name="Wiegand S."/>
            <person name="Jogler M."/>
            <person name="Boedeker C."/>
            <person name="Pinto D."/>
            <person name="Vollmers J."/>
            <person name="Rivas-Marin E."/>
            <person name="Kohn T."/>
            <person name="Peeters S.H."/>
            <person name="Heuer A."/>
            <person name="Rast P."/>
            <person name="Oberbeckmann S."/>
            <person name="Bunk B."/>
            <person name="Jeske O."/>
            <person name="Meyerdierks A."/>
            <person name="Storesund J.E."/>
            <person name="Kallscheuer N."/>
            <person name="Luecker S."/>
            <person name="Lage O.M."/>
            <person name="Pohl T."/>
            <person name="Merkel B.J."/>
            <person name="Hornburger P."/>
            <person name="Mueller R.-W."/>
            <person name="Bruemmer F."/>
            <person name="Labrenz M."/>
            <person name="Spormann A.M."/>
            <person name="Op den Camp H."/>
            <person name="Overmann J."/>
            <person name="Amann R."/>
            <person name="Jetten M.S.M."/>
            <person name="Mascher T."/>
            <person name="Medema M.H."/>
            <person name="Devos D.P."/>
            <person name="Kaster A.-K."/>
            <person name="Ovreas L."/>
            <person name="Rohde M."/>
            <person name="Galperin M.Y."/>
            <person name="Jogler C."/>
        </authorList>
    </citation>
    <scope>NUCLEOTIDE SEQUENCE [LARGE SCALE GENOMIC DNA]</scope>
    <source>
        <strain evidence="3 4">Enr17</strain>
    </source>
</reference>
<keyword evidence="4" id="KW-1185">Reference proteome</keyword>
<feature type="compositionally biased region" description="Acidic residues" evidence="1">
    <location>
        <begin position="76"/>
        <end position="93"/>
    </location>
</feature>
<feature type="transmembrane region" description="Helical" evidence="2">
    <location>
        <begin position="237"/>
        <end position="257"/>
    </location>
</feature>
<name>A0A518IK15_9PLAN</name>
<dbReference type="KEGG" id="gfm:Enr17x_54740"/>
<gene>
    <name evidence="3" type="ORF">Enr17x_54740</name>
</gene>
<evidence type="ECO:0000313" key="4">
    <source>
        <dbReference type="Proteomes" id="UP000318313"/>
    </source>
</evidence>
<dbReference type="Proteomes" id="UP000318313">
    <property type="component" value="Chromosome"/>
</dbReference>
<feature type="compositionally biased region" description="Low complexity" evidence="1">
    <location>
        <begin position="94"/>
        <end position="103"/>
    </location>
</feature>
<feature type="compositionally biased region" description="Acidic residues" evidence="1">
    <location>
        <begin position="46"/>
        <end position="55"/>
    </location>
</feature>
<dbReference type="EMBL" id="CP037452">
    <property type="protein sequence ID" value="QDV53399.1"/>
    <property type="molecule type" value="Genomic_DNA"/>
</dbReference>
<dbReference type="OrthoDB" id="207753at2"/>
<feature type="compositionally biased region" description="Low complexity" evidence="1">
    <location>
        <begin position="133"/>
        <end position="145"/>
    </location>
</feature>
<dbReference type="AlphaFoldDB" id="A0A518IK15"/>
<accession>A0A518IK15</accession>
<feature type="compositionally biased region" description="Acidic residues" evidence="1">
    <location>
        <begin position="149"/>
        <end position="163"/>
    </location>
</feature>
<evidence type="ECO:0000313" key="3">
    <source>
        <dbReference type="EMBL" id="QDV53399.1"/>
    </source>
</evidence>
<keyword evidence="2" id="KW-0472">Membrane</keyword>